<evidence type="ECO:0000259" key="8">
    <source>
        <dbReference type="PROSITE" id="PS50221"/>
    </source>
</evidence>
<comment type="caution">
    <text evidence="9">The sequence shown here is derived from an EMBL/GenBank/DDBJ whole genome shotgun (WGS) entry which is preliminary data.</text>
</comment>
<dbReference type="PANTHER" id="PTHR46730:SF4">
    <property type="entry name" value="POLYCYSTIC KIDNEY DISEASE PROTEIN 1-LIKE 1"/>
    <property type="match status" value="1"/>
</dbReference>
<feature type="non-terminal residue" evidence="9">
    <location>
        <position position="1"/>
    </location>
</feature>
<gene>
    <name evidence="9" type="ORF">JZ751_003907</name>
</gene>
<feature type="domain" description="GAIN-B" evidence="8">
    <location>
        <begin position="1"/>
        <end position="72"/>
    </location>
</feature>
<keyword evidence="4 7" id="KW-1133">Transmembrane helix</keyword>
<evidence type="ECO:0000256" key="4">
    <source>
        <dbReference type="ARBA" id="ARBA00022989"/>
    </source>
</evidence>
<name>A0A8T2P7M0_9TELE</name>
<evidence type="ECO:0000256" key="3">
    <source>
        <dbReference type="ARBA" id="ARBA00022737"/>
    </source>
</evidence>
<dbReference type="InterPro" id="IPR046338">
    <property type="entry name" value="GAIN_dom_sf"/>
</dbReference>
<dbReference type="AlphaFoldDB" id="A0A8T2P7M0"/>
<accession>A0A8T2P7M0</accession>
<feature type="non-terminal residue" evidence="9">
    <location>
        <position position="149"/>
    </location>
</feature>
<comment type="subcellular location">
    <subcellularLocation>
        <location evidence="1">Membrane</location>
    </subcellularLocation>
</comment>
<keyword evidence="3" id="KW-0677">Repeat</keyword>
<evidence type="ECO:0000313" key="10">
    <source>
        <dbReference type="Proteomes" id="UP000824540"/>
    </source>
</evidence>
<keyword evidence="10" id="KW-1185">Reference proteome</keyword>
<evidence type="ECO:0000256" key="7">
    <source>
        <dbReference type="SAM" id="Phobius"/>
    </source>
</evidence>
<dbReference type="Pfam" id="PF01825">
    <property type="entry name" value="GPS"/>
    <property type="match status" value="1"/>
</dbReference>
<dbReference type="PROSITE" id="PS50221">
    <property type="entry name" value="GAIN_B"/>
    <property type="match status" value="1"/>
</dbReference>
<evidence type="ECO:0000256" key="5">
    <source>
        <dbReference type="ARBA" id="ARBA00023136"/>
    </source>
</evidence>
<dbReference type="GO" id="GO:0005886">
    <property type="term" value="C:plasma membrane"/>
    <property type="evidence" value="ECO:0007669"/>
    <property type="project" value="TreeGrafter"/>
</dbReference>
<evidence type="ECO:0000256" key="1">
    <source>
        <dbReference type="ARBA" id="ARBA00004370"/>
    </source>
</evidence>
<reference evidence="9" key="1">
    <citation type="thesis" date="2021" institute="BYU ScholarsArchive" country="Provo, UT, USA">
        <title>Applications of and Algorithms for Genome Assembly and Genomic Analyses with an Emphasis on Marine Teleosts.</title>
        <authorList>
            <person name="Pickett B.D."/>
        </authorList>
    </citation>
    <scope>NUCLEOTIDE SEQUENCE</scope>
    <source>
        <strain evidence="9">HI-2016</strain>
    </source>
</reference>
<keyword evidence="6" id="KW-1015">Disulfide bond</keyword>
<protein>
    <recommendedName>
        <fullName evidence="8">GAIN-B domain-containing protein</fullName>
    </recommendedName>
</protein>
<feature type="transmembrane region" description="Helical" evidence="7">
    <location>
        <begin position="83"/>
        <end position="105"/>
    </location>
</feature>
<keyword evidence="5 7" id="KW-0472">Membrane</keyword>
<evidence type="ECO:0000256" key="6">
    <source>
        <dbReference type="ARBA" id="ARBA00023157"/>
    </source>
</evidence>
<dbReference type="InterPro" id="IPR057244">
    <property type="entry name" value="GAIN_B"/>
</dbReference>
<proteinExistence type="predicted"/>
<dbReference type="InterPro" id="IPR000203">
    <property type="entry name" value="GPS"/>
</dbReference>
<dbReference type="GO" id="GO:0006816">
    <property type="term" value="P:calcium ion transport"/>
    <property type="evidence" value="ECO:0007669"/>
    <property type="project" value="TreeGrafter"/>
</dbReference>
<sequence>YKRTLRNKYISTAVKYKLKIESIHCLFWDGVRRWRSDGCSPLQGTSSDKINCSCNHLTTFTVAYQEIQSHHEFMDVSQFISSLNNLMTCSVIVISLAVYFLVMIVCKQADIQGEKTMKCVLLPDNCPSDQQLYAVTIDTGFRSRPAMTA</sequence>
<dbReference type="SMART" id="SM00303">
    <property type="entry name" value="GPS"/>
    <property type="match status" value="1"/>
</dbReference>
<dbReference type="GO" id="GO:0005261">
    <property type="term" value="F:monoatomic cation channel activity"/>
    <property type="evidence" value="ECO:0007669"/>
    <property type="project" value="TreeGrafter"/>
</dbReference>
<dbReference type="PANTHER" id="PTHR46730">
    <property type="entry name" value="POLYCYSTIN-1"/>
    <property type="match status" value="1"/>
</dbReference>
<dbReference type="Gene3D" id="2.60.220.50">
    <property type="match status" value="1"/>
</dbReference>
<dbReference type="EMBL" id="JAFBMS010000012">
    <property type="protein sequence ID" value="KAG9347890.1"/>
    <property type="molecule type" value="Genomic_DNA"/>
</dbReference>
<evidence type="ECO:0000256" key="2">
    <source>
        <dbReference type="ARBA" id="ARBA00022692"/>
    </source>
</evidence>
<dbReference type="OrthoDB" id="10044145at2759"/>
<keyword evidence="2 7" id="KW-0812">Transmembrane</keyword>
<organism evidence="9 10">
    <name type="scientific">Albula glossodonta</name>
    <name type="common">roundjaw bonefish</name>
    <dbReference type="NCBI Taxonomy" id="121402"/>
    <lineage>
        <taxon>Eukaryota</taxon>
        <taxon>Metazoa</taxon>
        <taxon>Chordata</taxon>
        <taxon>Craniata</taxon>
        <taxon>Vertebrata</taxon>
        <taxon>Euteleostomi</taxon>
        <taxon>Actinopterygii</taxon>
        <taxon>Neopterygii</taxon>
        <taxon>Teleostei</taxon>
        <taxon>Albuliformes</taxon>
        <taxon>Albulidae</taxon>
        <taxon>Albula</taxon>
    </lineage>
</organism>
<evidence type="ECO:0000313" key="9">
    <source>
        <dbReference type="EMBL" id="KAG9347890.1"/>
    </source>
</evidence>
<dbReference type="Proteomes" id="UP000824540">
    <property type="component" value="Unassembled WGS sequence"/>
</dbReference>